<feature type="region of interest" description="Disordered" evidence="1">
    <location>
        <begin position="187"/>
        <end position="208"/>
    </location>
</feature>
<evidence type="ECO:0000256" key="1">
    <source>
        <dbReference type="SAM" id="MobiDB-lite"/>
    </source>
</evidence>
<dbReference type="Proteomes" id="UP000182658">
    <property type="component" value="Unassembled WGS sequence"/>
</dbReference>
<dbReference type="OrthoDB" id="5235504at2759"/>
<feature type="compositionally biased region" description="Basic residues" evidence="1">
    <location>
        <begin position="13"/>
        <end position="25"/>
    </location>
</feature>
<dbReference type="AlphaFoldDB" id="A0A1J7JK97"/>
<feature type="region of interest" description="Disordered" evidence="1">
    <location>
        <begin position="128"/>
        <end position="169"/>
    </location>
</feature>
<dbReference type="InParanoid" id="A0A1J7JK97"/>
<accession>A0A1J7JK97</accession>
<organism evidence="2 3">
    <name type="scientific">Coniochaeta ligniaria NRRL 30616</name>
    <dbReference type="NCBI Taxonomy" id="1408157"/>
    <lineage>
        <taxon>Eukaryota</taxon>
        <taxon>Fungi</taxon>
        <taxon>Dikarya</taxon>
        <taxon>Ascomycota</taxon>
        <taxon>Pezizomycotina</taxon>
        <taxon>Sordariomycetes</taxon>
        <taxon>Sordariomycetidae</taxon>
        <taxon>Coniochaetales</taxon>
        <taxon>Coniochaetaceae</taxon>
        <taxon>Coniochaeta</taxon>
    </lineage>
</organism>
<feature type="compositionally biased region" description="Basic and acidic residues" evidence="1">
    <location>
        <begin position="1"/>
        <end position="12"/>
    </location>
</feature>
<protein>
    <submittedName>
        <fullName evidence="2">Uncharacterized protein</fullName>
    </submittedName>
</protein>
<keyword evidence="3" id="KW-1185">Reference proteome</keyword>
<gene>
    <name evidence="2" type="ORF">CONLIGDRAFT_361413</name>
</gene>
<dbReference type="EMBL" id="KV875097">
    <property type="protein sequence ID" value="OIW30264.1"/>
    <property type="molecule type" value="Genomic_DNA"/>
</dbReference>
<name>A0A1J7JK97_9PEZI</name>
<proteinExistence type="predicted"/>
<feature type="compositionally biased region" description="Acidic residues" evidence="1">
    <location>
        <begin position="145"/>
        <end position="160"/>
    </location>
</feature>
<reference evidence="2 3" key="1">
    <citation type="submission" date="2016-10" db="EMBL/GenBank/DDBJ databases">
        <title>Draft genome sequence of Coniochaeta ligniaria NRRL30616, a lignocellulolytic fungus for bioabatement of inhibitors in plant biomass hydrolysates.</title>
        <authorList>
            <consortium name="DOE Joint Genome Institute"/>
            <person name="Jimenez D.J."/>
            <person name="Hector R.E."/>
            <person name="Riley R."/>
            <person name="Sun H."/>
            <person name="Grigoriev I.V."/>
            <person name="Van Elsas J.D."/>
            <person name="Nichols N.N."/>
        </authorList>
    </citation>
    <scope>NUCLEOTIDE SEQUENCE [LARGE SCALE GENOMIC DNA]</scope>
    <source>
        <strain evidence="2 3">NRRL 30616</strain>
    </source>
</reference>
<evidence type="ECO:0000313" key="2">
    <source>
        <dbReference type="EMBL" id="OIW30264.1"/>
    </source>
</evidence>
<sequence>MPHSQHDKDTSAKQKRRRSISHHSKGKQDKPKQPAEDVVKSQPIATGVGTNAQPPVEQSRPWSPWIPGDDGRWFYQGRLKADGSGWEYQFTEGYPPTSRRLDANAYATVYQNATQTPSHNPVTAVHTVVGAPTHPPHTEPRNGEDTTEQSDDDDHQEENTETYTQAPPQILNIAVPQLSQAVILATSKSGSGRQAVAKQATKKGGKNLSAIVKADKERRIHSRKRVKRWLSEVTP</sequence>
<evidence type="ECO:0000313" key="3">
    <source>
        <dbReference type="Proteomes" id="UP000182658"/>
    </source>
</evidence>
<feature type="region of interest" description="Disordered" evidence="1">
    <location>
        <begin position="1"/>
        <end position="76"/>
    </location>
</feature>
<feature type="compositionally biased region" description="Basic and acidic residues" evidence="1">
    <location>
        <begin position="26"/>
        <end position="39"/>
    </location>
</feature>